<name>A0ABT8X3V8_9FLAO</name>
<dbReference type="InterPro" id="IPR011042">
    <property type="entry name" value="6-blade_b-propeller_TolB-like"/>
</dbReference>
<sequence>MKKKTFYFFYISFFYFFLAQSQPLIDVPRGMRLITPVHYSFGCAAAPDGSVYFTEFNRQMLRQVGADGGVAIKRIGLTGMFAAAFDDSGNLFVGRDLGDVGNAAIITRIESNGTETNIVTGITRPRGIATDASGNVYFATESPSRISRWNQSNGSVDILVDNLLSPAEGVAVASDGTLYFSEYGNPESGVSGSVKKRATNGTISTVLSSGIWRSRGLAIDNADEFLYLCTEADQSDHGNTGLLVKIRLSNGLATNALQGIDYPQFPSIGADGNVYFTLTRDSWLAMYDPSTITDVSDWSDNSSVKIGLSEGDWTSGGNGTPLTIEVDNTLTFTGNISADVTDGTVQGWIRIPESLLSVDTNELYLPCYTSENPTPGIFKLPKVTYSVGTGSCLISAVVVRDQIGQRWPMQNPGTCNESPAVGFSEEPTGYLIYFSWSTADRIGTIALPSYRDTDDTMTIMTGSGPGWIYTGVPWNVTGQTWLNNGAVMSIPNETAWAEKDLGAFSGTSKYIYVMWHKNGSFRADAARYRVYDYTEDKYNGTVNQWVHADNVNRQDDTFSGWYLLDNKKINITPSTRIRMSQDAPVIGGQEFMQSDAVLLTDYPIVDNTSLGSASNFESFPNLSVSSSGEQGVGHHWGMQGLGYQYTVTDGNSFATKLDPNVFSDLLEEDYYVEVSWDYLDTDGINVTNAKYRVMGVETSDVVNQNRETTNQGGGFVSGNSIGSWSGFFRLDGKHTHTTANPIIVSGVYNNTQYAGKRLVYDMIRFIPESQLATLSNNSFDLEKKGEMQIRNYPNPVETETTFMYSLPIGGKVSLKVYDLSGVCMSNLMIDEFQSKGSHTIKFDANNLSSGLYLYTLNLDGNTVSGKMIVSK</sequence>
<gene>
    <name evidence="3" type="ORF">Q4Q39_14030</name>
</gene>
<comment type="caution">
    <text evidence="3">The sequence shown here is derived from an EMBL/GenBank/DDBJ whole genome shotgun (WGS) entry which is preliminary data.</text>
</comment>
<protein>
    <submittedName>
        <fullName evidence="3">T9SS type A sorting domain-containing protein</fullName>
    </submittedName>
</protein>
<dbReference type="Pfam" id="PF18962">
    <property type="entry name" value="Por_Secre_tail"/>
    <property type="match status" value="1"/>
</dbReference>
<accession>A0ABT8X3V8</accession>
<keyword evidence="4" id="KW-1185">Reference proteome</keyword>
<dbReference type="PANTHER" id="PTHR40274:SF3">
    <property type="entry name" value="VIRGINIAMYCIN B LYASE"/>
    <property type="match status" value="1"/>
</dbReference>
<dbReference type="InterPro" id="IPR026444">
    <property type="entry name" value="Secre_tail"/>
</dbReference>
<dbReference type="SUPFAM" id="SSF101898">
    <property type="entry name" value="NHL repeat"/>
    <property type="match status" value="1"/>
</dbReference>
<dbReference type="NCBIfam" id="TIGR04183">
    <property type="entry name" value="Por_Secre_tail"/>
    <property type="match status" value="1"/>
</dbReference>
<dbReference type="Gene3D" id="2.120.10.30">
    <property type="entry name" value="TolB, C-terminal domain"/>
    <property type="match status" value="1"/>
</dbReference>
<dbReference type="InterPro" id="IPR051344">
    <property type="entry name" value="Vgb"/>
</dbReference>
<evidence type="ECO:0000256" key="1">
    <source>
        <dbReference type="ARBA" id="ARBA00022729"/>
    </source>
</evidence>
<evidence type="ECO:0000259" key="2">
    <source>
        <dbReference type="Pfam" id="PF18962"/>
    </source>
</evidence>
<evidence type="ECO:0000313" key="4">
    <source>
        <dbReference type="Proteomes" id="UP001176891"/>
    </source>
</evidence>
<dbReference type="Proteomes" id="UP001176891">
    <property type="component" value="Unassembled WGS sequence"/>
</dbReference>
<keyword evidence="1" id="KW-0732">Signal</keyword>
<evidence type="ECO:0000313" key="3">
    <source>
        <dbReference type="EMBL" id="MDO5988527.1"/>
    </source>
</evidence>
<feature type="domain" description="Secretion system C-terminal sorting" evidence="2">
    <location>
        <begin position="792"/>
        <end position="869"/>
    </location>
</feature>
<reference evidence="3" key="1">
    <citation type="submission" date="2023-07" db="EMBL/GenBank/DDBJ databases">
        <title>Two novel species in the genus Flavivirga.</title>
        <authorList>
            <person name="Kwon K."/>
        </authorList>
    </citation>
    <scope>NUCLEOTIDE SEQUENCE</scope>
    <source>
        <strain evidence="3">KACC 14157</strain>
    </source>
</reference>
<dbReference type="EMBL" id="JAUOEM010000004">
    <property type="protein sequence ID" value="MDO5988527.1"/>
    <property type="molecule type" value="Genomic_DNA"/>
</dbReference>
<organism evidence="3 4">
    <name type="scientific">Flavivirga amylovorans</name>
    <dbReference type="NCBI Taxonomy" id="870486"/>
    <lineage>
        <taxon>Bacteria</taxon>
        <taxon>Pseudomonadati</taxon>
        <taxon>Bacteroidota</taxon>
        <taxon>Flavobacteriia</taxon>
        <taxon>Flavobacteriales</taxon>
        <taxon>Flavobacteriaceae</taxon>
        <taxon>Flavivirga</taxon>
    </lineage>
</organism>
<dbReference type="PANTHER" id="PTHR40274">
    <property type="entry name" value="VIRGINIAMYCIN B LYASE"/>
    <property type="match status" value="1"/>
</dbReference>
<dbReference type="RefSeq" id="WP_303283140.1">
    <property type="nucleotide sequence ID" value="NZ_BAABCZ010000009.1"/>
</dbReference>
<proteinExistence type="predicted"/>